<evidence type="ECO:0000256" key="6">
    <source>
        <dbReference type="SAM" id="Phobius"/>
    </source>
</evidence>
<dbReference type="Gene3D" id="1.20.1250.20">
    <property type="entry name" value="MFS general substrate transporter like domains"/>
    <property type="match status" value="1"/>
</dbReference>
<comment type="subcellular location">
    <subcellularLocation>
        <location evidence="1">Endomembrane system</location>
        <topology evidence="1">Multi-pass membrane protein</topology>
    </subcellularLocation>
</comment>
<feature type="transmembrane region" description="Helical" evidence="6">
    <location>
        <begin position="195"/>
        <end position="217"/>
    </location>
</feature>
<feature type="transmembrane region" description="Helical" evidence="6">
    <location>
        <begin position="21"/>
        <end position="41"/>
    </location>
</feature>
<keyword evidence="5 6" id="KW-0472">Membrane</keyword>
<keyword evidence="4 6" id="KW-1133">Transmembrane helix</keyword>
<keyword evidence="2" id="KW-0813">Transport</keyword>
<feature type="transmembrane region" description="Helical" evidence="6">
    <location>
        <begin position="93"/>
        <end position="113"/>
    </location>
</feature>
<evidence type="ECO:0000313" key="7">
    <source>
        <dbReference type="Proteomes" id="UP000887575"/>
    </source>
</evidence>
<feature type="transmembrane region" description="Helical" evidence="6">
    <location>
        <begin position="154"/>
        <end position="175"/>
    </location>
</feature>
<sequence length="455" mass="51600">MKTKSRFPLNTENKTQPTTPWSSMWIASLVQFFCAIQFTIYFSSLWPYLLQLDASSKERQFGHITAIYSLGQALSLPFYGFWSNRIKNTKIPVLAGLFMMTVGNTLYLSIPIFEIQPYIGMMVSRLVVGLGAGIISPLRAYAIQGSTKDDRSRAISLNTGGFSLGILAGPGFQILFTPLDYPGYQVFGKFLVNMYTGPAMMGILVNLLSALMMIFAFKDSRIGIYQVEKQENPEHERFFALPKFDLFAAFVCIMTRFVQMFVITNIETIGSPLSMTIFAWDRAKAVYYNSLIHIGFGAIGLAYYASNTVWDFGKNLNHRLWTIIGILLLTLFHILTYPWWFLPGKIQYQQEFETINGTLVKIDEPVGCRQSFDWARCKEFSFLAGSSARLIGPLFVASLFESSGIGNPWIIVIVISLLCALAWVLMYRRMVPLKMSDEMKVGDQYRNKFGKVEKF</sequence>
<evidence type="ECO:0000256" key="4">
    <source>
        <dbReference type="ARBA" id="ARBA00022989"/>
    </source>
</evidence>
<dbReference type="InterPro" id="IPR036259">
    <property type="entry name" value="MFS_trans_sf"/>
</dbReference>
<feature type="transmembrane region" description="Helical" evidence="6">
    <location>
        <begin position="318"/>
        <end position="340"/>
    </location>
</feature>
<organism evidence="7 8">
    <name type="scientific">Mesorhabditis belari</name>
    <dbReference type="NCBI Taxonomy" id="2138241"/>
    <lineage>
        <taxon>Eukaryota</taxon>
        <taxon>Metazoa</taxon>
        <taxon>Ecdysozoa</taxon>
        <taxon>Nematoda</taxon>
        <taxon>Chromadorea</taxon>
        <taxon>Rhabditida</taxon>
        <taxon>Rhabditina</taxon>
        <taxon>Rhabditomorpha</taxon>
        <taxon>Rhabditoidea</taxon>
        <taxon>Rhabditidae</taxon>
        <taxon>Mesorhabditinae</taxon>
        <taxon>Mesorhabditis</taxon>
    </lineage>
</organism>
<dbReference type="PANTHER" id="PTHR23510:SF3">
    <property type="entry name" value="MAJOR FACILITATOR SUPERFAMILY DOMAIN-CONTAINING PROTEIN 8"/>
    <property type="match status" value="1"/>
</dbReference>
<proteinExistence type="predicted"/>
<dbReference type="PANTHER" id="PTHR23510">
    <property type="entry name" value="INNER MEMBRANE TRANSPORT PROTEIN YAJR"/>
    <property type="match status" value="1"/>
</dbReference>
<dbReference type="CDD" id="cd17326">
    <property type="entry name" value="MFS_MFSD8"/>
    <property type="match status" value="1"/>
</dbReference>
<accession>A0AAF3J759</accession>
<evidence type="ECO:0000256" key="5">
    <source>
        <dbReference type="ARBA" id="ARBA00023136"/>
    </source>
</evidence>
<feature type="transmembrane region" description="Helical" evidence="6">
    <location>
        <begin position="246"/>
        <end position="266"/>
    </location>
</feature>
<evidence type="ECO:0000313" key="8">
    <source>
        <dbReference type="WBParaSite" id="MBELARI_LOCUS2042"/>
    </source>
</evidence>
<dbReference type="InterPro" id="IPR051068">
    <property type="entry name" value="MFS_Domain-Containing_Protein"/>
</dbReference>
<feature type="transmembrane region" description="Helical" evidence="6">
    <location>
        <begin position="61"/>
        <end position="81"/>
    </location>
</feature>
<dbReference type="GO" id="GO:0012505">
    <property type="term" value="C:endomembrane system"/>
    <property type="evidence" value="ECO:0007669"/>
    <property type="project" value="UniProtKB-SubCell"/>
</dbReference>
<name>A0AAF3J759_9BILA</name>
<feature type="transmembrane region" description="Helical" evidence="6">
    <location>
        <begin position="286"/>
        <end position="306"/>
    </location>
</feature>
<feature type="transmembrane region" description="Helical" evidence="6">
    <location>
        <begin position="119"/>
        <end position="142"/>
    </location>
</feature>
<dbReference type="Pfam" id="PF07690">
    <property type="entry name" value="MFS_1"/>
    <property type="match status" value="1"/>
</dbReference>
<reference evidence="8" key="1">
    <citation type="submission" date="2024-02" db="UniProtKB">
        <authorList>
            <consortium name="WormBaseParasite"/>
        </authorList>
    </citation>
    <scope>IDENTIFICATION</scope>
</reference>
<keyword evidence="7" id="KW-1185">Reference proteome</keyword>
<dbReference type="AlphaFoldDB" id="A0AAF3J759"/>
<protein>
    <recommendedName>
        <fullName evidence="9">Major facilitator superfamily (MFS) profile domain-containing protein</fullName>
    </recommendedName>
</protein>
<dbReference type="InterPro" id="IPR011701">
    <property type="entry name" value="MFS"/>
</dbReference>
<evidence type="ECO:0008006" key="9">
    <source>
        <dbReference type="Google" id="ProtNLM"/>
    </source>
</evidence>
<feature type="transmembrane region" description="Helical" evidence="6">
    <location>
        <begin position="409"/>
        <end position="427"/>
    </location>
</feature>
<dbReference type="Proteomes" id="UP000887575">
    <property type="component" value="Unassembled WGS sequence"/>
</dbReference>
<evidence type="ECO:0000256" key="2">
    <source>
        <dbReference type="ARBA" id="ARBA00022448"/>
    </source>
</evidence>
<dbReference type="WBParaSite" id="MBELARI_LOCUS2042">
    <property type="protein sequence ID" value="MBELARI_LOCUS2042"/>
    <property type="gene ID" value="MBELARI_LOCUS2042"/>
</dbReference>
<dbReference type="GO" id="GO:0005765">
    <property type="term" value="C:lysosomal membrane"/>
    <property type="evidence" value="ECO:0007669"/>
    <property type="project" value="TreeGrafter"/>
</dbReference>
<evidence type="ECO:0000256" key="3">
    <source>
        <dbReference type="ARBA" id="ARBA00022692"/>
    </source>
</evidence>
<evidence type="ECO:0000256" key="1">
    <source>
        <dbReference type="ARBA" id="ARBA00004127"/>
    </source>
</evidence>
<dbReference type="GO" id="GO:0022857">
    <property type="term" value="F:transmembrane transporter activity"/>
    <property type="evidence" value="ECO:0007669"/>
    <property type="project" value="InterPro"/>
</dbReference>
<keyword evidence="3 6" id="KW-0812">Transmembrane</keyword>
<dbReference type="SUPFAM" id="SSF103473">
    <property type="entry name" value="MFS general substrate transporter"/>
    <property type="match status" value="2"/>
</dbReference>